<keyword evidence="1" id="KW-0472">Membrane</keyword>
<feature type="chain" id="PRO_5026168591" description="EF-hand domain-containing protein" evidence="2">
    <location>
        <begin position="32"/>
        <end position="239"/>
    </location>
</feature>
<accession>A0A6G0TDS8</accession>
<evidence type="ECO:0008006" key="5">
    <source>
        <dbReference type="Google" id="ProtNLM"/>
    </source>
</evidence>
<dbReference type="AlphaFoldDB" id="A0A6G0TDS8"/>
<dbReference type="Proteomes" id="UP000475862">
    <property type="component" value="Unassembled WGS sequence"/>
</dbReference>
<protein>
    <recommendedName>
        <fullName evidence="5">EF-hand domain-containing protein</fullName>
    </recommendedName>
</protein>
<evidence type="ECO:0000313" key="4">
    <source>
        <dbReference type="Proteomes" id="UP000475862"/>
    </source>
</evidence>
<reference evidence="3 4" key="1">
    <citation type="submission" date="2019-08" db="EMBL/GenBank/DDBJ databases">
        <title>The genome of the soybean aphid Biotype 1, its phylome, world population structure and adaptation to the North American continent.</title>
        <authorList>
            <person name="Giordano R."/>
            <person name="Donthu R.K."/>
            <person name="Hernandez A.G."/>
            <person name="Wright C.L."/>
            <person name="Zimin A.V."/>
        </authorList>
    </citation>
    <scope>NUCLEOTIDE SEQUENCE [LARGE SCALE GENOMIC DNA]</scope>
    <source>
        <tissue evidence="3">Whole aphids</tissue>
    </source>
</reference>
<keyword evidence="1" id="KW-0812">Transmembrane</keyword>
<name>A0A6G0TDS8_APHGL</name>
<gene>
    <name evidence="3" type="ORF">AGLY_011350</name>
</gene>
<proteinExistence type="predicted"/>
<keyword evidence="1" id="KW-1133">Transmembrane helix</keyword>
<evidence type="ECO:0000256" key="2">
    <source>
        <dbReference type="SAM" id="SignalP"/>
    </source>
</evidence>
<evidence type="ECO:0000256" key="1">
    <source>
        <dbReference type="SAM" id="Phobius"/>
    </source>
</evidence>
<keyword evidence="4" id="KW-1185">Reference proteome</keyword>
<comment type="caution">
    <text evidence="3">The sequence shown here is derived from an EMBL/GenBank/DDBJ whole genome shotgun (WGS) entry which is preliminary data.</text>
</comment>
<evidence type="ECO:0000313" key="3">
    <source>
        <dbReference type="EMBL" id="KAE9530888.1"/>
    </source>
</evidence>
<feature type="transmembrane region" description="Helical" evidence="1">
    <location>
        <begin position="45"/>
        <end position="63"/>
    </location>
</feature>
<feature type="signal peptide" evidence="2">
    <location>
        <begin position="1"/>
        <end position="31"/>
    </location>
</feature>
<sequence>MSLTGFLCSLCLRCSFFFFFLCLLLLASSDSEDESESSESELLANFFFFTCFFFRFFVFFLFLDRTGDESVDELELLELLIESSDSLSLGNFLISSSSLLSKFSSLTLRSGSRRRFLRSFFSVSFSFGFNFFTTSSLFFCWSNFFSSSRREGRLEVVLSVLAIRSFFNESLRVFEDALTFLGGGSGTISVECTRTGDLEREDFRFSFLDFLSLAEIRFAPSLLLFLSSNKSDGIVICIE</sequence>
<dbReference type="EMBL" id="VYZN01000042">
    <property type="protein sequence ID" value="KAE9530888.1"/>
    <property type="molecule type" value="Genomic_DNA"/>
</dbReference>
<keyword evidence="2" id="KW-0732">Signal</keyword>
<feature type="transmembrane region" description="Helical" evidence="1">
    <location>
        <begin position="116"/>
        <end position="139"/>
    </location>
</feature>
<organism evidence="3 4">
    <name type="scientific">Aphis glycines</name>
    <name type="common">Soybean aphid</name>
    <dbReference type="NCBI Taxonomy" id="307491"/>
    <lineage>
        <taxon>Eukaryota</taxon>
        <taxon>Metazoa</taxon>
        <taxon>Ecdysozoa</taxon>
        <taxon>Arthropoda</taxon>
        <taxon>Hexapoda</taxon>
        <taxon>Insecta</taxon>
        <taxon>Pterygota</taxon>
        <taxon>Neoptera</taxon>
        <taxon>Paraneoptera</taxon>
        <taxon>Hemiptera</taxon>
        <taxon>Sternorrhyncha</taxon>
        <taxon>Aphidomorpha</taxon>
        <taxon>Aphidoidea</taxon>
        <taxon>Aphididae</taxon>
        <taxon>Aphidini</taxon>
        <taxon>Aphis</taxon>
        <taxon>Aphis</taxon>
    </lineage>
</organism>